<keyword evidence="1" id="KW-0812">Transmembrane</keyword>
<evidence type="ECO:0000313" key="3">
    <source>
        <dbReference type="EMBL" id="GLC26028.1"/>
    </source>
</evidence>
<protein>
    <recommendedName>
        <fullName evidence="2">DUF3592 domain-containing protein</fullName>
    </recommendedName>
</protein>
<feature type="transmembrane region" description="Helical" evidence="1">
    <location>
        <begin position="228"/>
        <end position="245"/>
    </location>
</feature>
<dbReference type="InterPro" id="IPR021994">
    <property type="entry name" value="DUF3592"/>
</dbReference>
<sequence>MSRSGRVGGFAVPLGLFMLVGIALWGWNAWRLVRGRATPAVVVSSTVDRSSGRSGTSYRPAVEYRYVVGDSEYVGTAVLPGRGEGRGRGWAERIAARYVPNDSTTAWVDPRDPSNAYLVRQPSAGVLLMIAAPLAVIGLLLVDGSVGSRDDPMPPPDPAPAGPGSWVVALRDPPAREANAVARAAGRWRPAALAVIGAHVVLVAWCAADEPGMRETLAAAWRATFGDGFFVFDVAVLAGAWWYVARRRRAAARTAARVRGARVLLDQPAVRIGSAVSAALQPMFASERAALRDATLTLEHETREMPSGKVRHRDAHAPLDAGGGATEATSAATYVLPAHAIASSTRADEAPRTAWAFVARLRFTDGHEATLRFPVRVHAASATG</sequence>
<evidence type="ECO:0000259" key="2">
    <source>
        <dbReference type="Pfam" id="PF12158"/>
    </source>
</evidence>
<accession>A0AA37QFU4</accession>
<feature type="transmembrane region" description="Helical" evidence="1">
    <location>
        <begin position="123"/>
        <end position="142"/>
    </location>
</feature>
<feature type="domain" description="DUF3592" evidence="2">
    <location>
        <begin position="38"/>
        <end position="121"/>
    </location>
</feature>
<keyword evidence="4" id="KW-1185">Reference proteome</keyword>
<proteinExistence type="predicted"/>
<organism evidence="3 4">
    <name type="scientific">Roseisolibacter agri</name>
    <dbReference type="NCBI Taxonomy" id="2014610"/>
    <lineage>
        <taxon>Bacteria</taxon>
        <taxon>Pseudomonadati</taxon>
        <taxon>Gemmatimonadota</taxon>
        <taxon>Gemmatimonadia</taxon>
        <taxon>Gemmatimonadales</taxon>
        <taxon>Gemmatimonadaceae</taxon>
        <taxon>Roseisolibacter</taxon>
    </lineage>
</organism>
<dbReference type="RefSeq" id="WP_284350499.1">
    <property type="nucleotide sequence ID" value="NZ_BRXS01000004.1"/>
</dbReference>
<dbReference type="AlphaFoldDB" id="A0AA37QFU4"/>
<dbReference type="Proteomes" id="UP001161325">
    <property type="component" value="Unassembled WGS sequence"/>
</dbReference>
<dbReference type="Pfam" id="PF12158">
    <property type="entry name" value="DUF3592"/>
    <property type="match status" value="1"/>
</dbReference>
<gene>
    <name evidence="3" type="ORF">rosag_25410</name>
</gene>
<evidence type="ECO:0000256" key="1">
    <source>
        <dbReference type="SAM" id="Phobius"/>
    </source>
</evidence>
<comment type="caution">
    <text evidence="3">The sequence shown here is derived from an EMBL/GenBank/DDBJ whole genome shotgun (WGS) entry which is preliminary data.</text>
</comment>
<evidence type="ECO:0000313" key="4">
    <source>
        <dbReference type="Proteomes" id="UP001161325"/>
    </source>
</evidence>
<dbReference type="EMBL" id="BRXS01000004">
    <property type="protein sequence ID" value="GLC26028.1"/>
    <property type="molecule type" value="Genomic_DNA"/>
</dbReference>
<reference evidence="3" key="1">
    <citation type="submission" date="2022-08" db="EMBL/GenBank/DDBJ databases">
        <title>Draft genome sequencing of Roseisolibacter agri AW1220.</title>
        <authorList>
            <person name="Tobiishi Y."/>
            <person name="Tonouchi A."/>
        </authorList>
    </citation>
    <scope>NUCLEOTIDE SEQUENCE</scope>
    <source>
        <strain evidence="3">AW1220</strain>
    </source>
</reference>
<keyword evidence="1" id="KW-0472">Membrane</keyword>
<name>A0AA37QFU4_9BACT</name>
<feature type="transmembrane region" description="Helical" evidence="1">
    <location>
        <begin position="7"/>
        <end position="27"/>
    </location>
</feature>
<feature type="transmembrane region" description="Helical" evidence="1">
    <location>
        <begin position="191"/>
        <end position="208"/>
    </location>
</feature>
<keyword evidence="1" id="KW-1133">Transmembrane helix</keyword>